<accession>A0A8T2TH52</accession>
<dbReference type="PANTHER" id="PTHR34567">
    <property type="entry name" value="FK506-BINDING-LIKE PROTEIN"/>
    <property type="match status" value="1"/>
</dbReference>
<feature type="region of interest" description="Disordered" evidence="1">
    <location>
        <begin position="1"/>
        <end position="39"/>
    </location>
</feature>
<feature type="compositionally biased region" description="Polar residues" evidence="1">
    <location>
        <begin position="12"/>
        <end position="23"/>
    </location>
</feature>
<evidence type="ECO:0000313" key="3">
    <source>
        <dbReference type="Proteomes" id="UP000825935"/>
    </source>
</evidence>
<dbReference type="OrthoDB" id="1888797at2759"/>
<dbReference type="EMBL" id="CM035418">
    <property type="protein sequence ID" value="KAH7421850.1"/>
    <property type="molecule type" value="Genomic_DNA"/>
</dbReference>
<comment type="caution">
    <text evidence="2">The sequence shown here is derived from an EMBL/GenBank/DDBJ whole genome shotgun (WGS) entry which is preliminary data.</text>
</comment>
<gene>
    <name evidence="2" type="ORF">KP509_13G078300</name>
</gene>
<feature type="region of interest" description="Disordered" evidence="1">
    <location>
        <begin position="111"/>
        <end position="142"/>
    </location>
</feature>
<dbReference type="AlphaFoldDB" id="A0A8T2TH52"/>
<evidence type="ECO:0000313" key="2">
    <source>
        <dbReference type="EMBL" id="KAH7421850.1"/>
    </source>
</evidence>
<name>A0A8T2TH52_CERRI</name>
<protein>
    <submittedName>
        <fullName evidence="2">Uncharacterized protein</fullName>
    </submittedName>
</protein>
<evidence type="ECO:0000256" key="1">
    <source>
        <dbReference type="SAM" id="MobiDB-lite"/>
    </source>
</evidence>
<dbReference type="PANTHER" id="PTHR34567:SF3">
    <property type="entry name" value="FK506-BINDING-LIKE PROTEIN"/>
    <property type="match status" value="1"/>
</dbReference>
<proteinExistence type="predicted"/>
<sequence length="355" mass="40442">MEGSWDWRGIAPQTTAAATSQGQGKWESHDYGESSGWGVDDWDQSNTGDDIHTEEFANIMNWDDSGALNALEIVQKRNEERSKGLVYSVSLPSPDLYIQAIDWDSREDLNLPNPAGSLSPLHGERKGQRKRGRKAGGGFRRQFDKQEISHAFQWRQDNNPSSQTREKVQLRQEHNQNHGLGASTLQTASGVDPRDKLTHAHVPLQDWSQRKWPTQQSSYQKQSSGWYNSGRGHFYRKEDGQQNWQVNRTAQRWRSNTENGRGQGDDPCVPYWSPNRISSDPCFQSNRVVHGADWILQPESNVQSGSHERAFGSMEAGPLQAHAQTRQQQRAVHVPSKIHGLRTESHLNNAWQYRR</sequence>
<dbReference type="Proteomes" id="UP000825935">
    <property type="component" value="Chromosome 13"/>
</dbReference>
<feature type="region of interest" description="Disordered" evidence="1">
    <location>
        <begin position="151"/>
        <end position="170"/>
    </location>
</feature>
<organism evidence="2 3">
    <name type="scientific">Ceratopteris richardii</name>
    <name type="common">Triangle waterfern</name>
    <dbReference type="NCBI Taxonomy" id="49495"/>
    <lineage>
        <taxon>Eukaryota</taxon>
        <taxon>Viridiplantae</taxon>
        <taxon>Streptophyta</taxon>
        <taxon>Embryophyta</taxon>
        <taxon>Tracheophyta</taxon>
        <taxon>Polypodiopsida</taxon>
        <taxon>Polypodiidae</taxon>
        <taxon>Polypodiales</taxon>
        <taxon>Pteridineae</taxon>
        <taxon>Pteridaceae</taxon>
        <taxon>Parkerioideae</taxon>
        <taxon>Ceratopteris</taxon>
    </lineage>
</organism>
<reference evidence="2" key="1">
    <citation type="submission" date="2021-08" db="EMBL/GenBank/DDBJ databases">
        <title>WGS assembly of Ceratopteris richardii.</title>
        <authorList>
            <person name="Marchant D.B."/>
            <person name="Chen G."/>
            <person name="Jenkins J."/>
            <person name="Shu S."/>
            <person name="Leebens-Mack J."/>
            <person name="Grimwood J."/>
            <person name="Schmutz J."/>
            <person name="Soltis P."/>
            <person name="Soltis D."/>
            <person name="Chen Z.-H."/>
        </authorList>
    </citation>
    <scope>NUCLEOTIDE SEQUENCE</scope>
    <source>
        <strain evidence="2">Whitten #5841</strain>
        <tissue evidence="2">Leaf</tissue>
    </source>
</reference>
<keyword evidence="3" id="KW-1185">Reference proteome</keyword>